<dbReference type="SUPFAM" id="SSF51182">
    <property type="entry name" value="RmlC-like cupins"/>
    <property type="match status" value="1"/>
</dbReference>
<evidence type="ECO:0000313" key="2">
    <source>
        <dbReference type="Proteomes" id="UP000031532"/>
    </source>
</evidence>
<sequence>MAAHRGIEIYPLASIQGGMAQFYTPQSSHETMLVQIPPHTIDDLFVHKSQTDQILVVRGRLALVTLENKQYRYTPLSDRLPQVVKIPPGVLHGAINLDSEPCTIVNAVLRHRPTQPRDYIPRPRPFPYNLAIAGAKLAEMEAVIIQQAVVSRGGFIQNICQ</sequence>
<dbReference type="RefSeq" id="WP_039713130.1">
    <property type="nucleotide sequence ID" value="NZ_JTJC03000011.1"/>
</dbReference>
<proteinExistence type="predicted"/>
<gene>
    <name evidence="1" type="ORF">QH73_0024555</name>
</gene>
<dbReference type="EMBL" id="JTJC03000011">
    <property type="protein sequence ID" value="NHC37771.1"/>
    <property type="molecule type" value="Genomic_DNA"/>
</dbReference>
<comment type="caution">
    <text evidence="1">The sequence shown here is derived from an EMBL/GenBank/DDBJ whole genome shotgun (WGS) entry which is preliminary data.</text>
</comment>
<reference evidence="1 2" key="1">
    <citation type="journal article" date="2015" name="Genome Announc.">
        <title>Draft Genome Sequence of the Terrestrial Cyanobacterium Scytonema millei VB511283, Isolated from Eastern India.</title>
        <authorList>
            <person name="Sen D."/>
            <person name="Chandrababunaidu M.M."/>
            <person name="Singh D."/>
            <person name="Sanghi N."/>
            <person name="Ghorai A."/>
            <person name="Mishra G.P."/>
            <person name="Madduluri M."/>
            <person name="Adhikary S.P."/>
            <person name="Tripathy S."/>
        </authorList>
    </citation>
    <scope>NUCLEOTIDE SEQUENCE [LARGE SCALE GENOMIC DNA]</scope>
    <source>
        <strain evidence="1 2">VB511283</strain>
    </source>
</reference>
<accession>A0A9X5I738</accession>
<dbReference type="Gene3D" id="2.60.120.10">
    <property type="entry name" value="Jelly Rolls"/>
    <property type="match status" value="1"/>
</dbReference>
<organism evidence="1 2">
    <name type="scientific">Scytonema millei VB511283</name>
    <dbReference type="NCBI Taxonomy" id="1245923"/>
    <lineage>
        <taxon>Bacteria</taxon>
        <taxon>Bacillati</taxon>
        <taxon>Cyanobacteriota</taxon>
        <taxon>Cyanophyceae</taxon>
        <taxon>Nostocales</taxon>
        <taxon>Scytonemataceae</taxon>
        <taxon>Scytonema</taxon>
    </lineage>
</organism>
<dbReference type="Proteomes" id="UP000031532">
    <property type="component" value="Unassembled WGS sequence"/>
</dbReference>
<dbReference type="InterPro" id="IPR011051">
    <property type="entry name" value="RmlC_Cupin_sf"/>
</dbReference>
<keyword evidence="2" id="KW-1185">Reference proteome</keyword>
<name>A0A9X5I738_9CYAN</name>
<dbReference type="OrthoDB" id="511398at2"/>
<dbReference type="AlphaFoldDB" id="A0A9X5I738"/>
<evidence type="ECO:0000313" key="1">
    <source>
        <dbReference type="EMBL" id="NHC37771.1"/>
    </source>
</evidence>
<protein>
    <submittedName>
        <fullName evidence="1">Cupin domain-containing protein</fullName>
    </submittedName>
</protein>
<dbReference type="InterPro" id="IPR014710">
    <property type="entry name" value="RmlC-like_jellyroll"/>
</dbReference>